<evidence type="ECO:0008006" key="3">
    <source>
        <dbReference type="Google" id="ProtNLM"/>
    </source>
</evidence>
<reference evidence="2" key="1">
    <citation type="submission" date="2020-11" db="EMBL/GenBank/DDBJ databases">
        <authorList>
            <person name="Tran Van P."/>
        </authorList>
    </citation>
    <scope>NUCLEOTIDE SEQUENCE</scope>
</reference>
<accession>A0A7R9ILU0</accession>
<sequence>MLDYSREAGIPIDMVGGVSIGAFMGALWCMEKNVTTMTQKAREWSKSDNYCPHVVGNRVTTIVPMWSVTKRQLLSPCGR</sequence>
<keyword evidence="1" id="KW-0472">Membrane</keyword>
<evidence type="ECO:0000256" key="1">
    <source>
        <dbReference type="SAM" id="Phobius"/>
    </source>
</evidence>
<protein>
    <recommendedName>
        <fullName evidence="3">PNPLA domain-containing protein</fullName>
    </recommendedName>
</protein>
<dbReference type="Gene3D" id="3.40.1090.10">
    <property type="entry name" value="Cytosolic phospholipase A2 catalytic domain"/>
    <property type="match status" value="1"/>
</dbReference>
<gene>
    <name evidence="2" type="ORF">TTEB3V08_LOCUS8679</name>
</gene>
<dbReference type="EMBL" id="OE004001">
    <property type="protein sequence ID" value="CAD7460761.1"/>
    <property type="molecule type" value="Genomic_DNA"/>
</dbReference>
<dbReference type="AlphaFoldDB" id="A0A7R9ILU0"/>
<dbReference type="InterPro" id="IPR016035">
    <property type="entry name" value="Acyl_Trfase/lysoPLipase"/>
</dbReference>
<feature type="transmembrane region" description="Helical" evidence="1">
    <location>
        <begin position="12"/>
        <end position="30"/>
    </location>
</feature>
<evidence type="ECO:0000313" key="2">
    <source>
        <dbReference type="EMBL" id="CAD7460761.1"/>
    </source>
</evidence>
<dbReference type="SUPFAM" id="SSF52151">
    <property type="entry name" value="FabD/lysophospholipase-like"/>
    <property type="match status" value="1"/>
</dbReference>
<keyword evidence="1" id="KW-0812">Transmembrane</keyword>
<organism evidence="2">
    <name type="scientific">Timema tahoe</name>
    <dbReference type="NCBI Taxonomy" id="61484"/>
    <lineage>
        <taxon>Eukaryota</taxon>
        <taxon>Metazoa</taxon>
        <taxon>Ecdysozoa</taxon>
        <taxon>Arthropoda</taxon>
        <taxon>Hexapoda</taxon>
        <taxon>Insecta</taxon>
        <taxon>Pterygota</taxon>
        <taxon>Neoptera</taxon>
        <taxon>Polyneoptera</taxon>
        <taxon>Phasmatodea</taxon>
        <taxon>Timematodea</taxon>
        <taxon>Timematoidea</taxon>
        <taxon>Timematidae</taxon>
        <taxon>Timema</taxon>
    </lineage>
</organism>
<keyword evidence="1" id="KW-1133">Transmembrane helix</keyword>
<name>A0A7R9ILU0_9NEOP</name>
<proteinExistence type="predicted"/>